<comment type="caution">
    <text evidence="1">The sequence shown here is derived from an EMBL/GenBank/DDBJ whole genome shotgun (WGS) entry which is preliminary data.</text>
</comment>
<dbReference type="AlphaFoldDB" id="H0JL81"/>
<sequence>MFLLSLDEIERVKRAHRIRSVTGLAEVTGLTRKTWSTALRDRRPTPQVLEALARLGARPDRVLIADEAAISMSA</sequence>
<dbReference type="InterPro" id="IPR010982">
    <property type="entry name" value="Lambda_DNA-bd_dom_sf"/>
</dbReference>
<gene>
    <name evidence="1" type="ORF">AK37_01672</name>
</gene>
<name>H0JL81_9NOCA</name>
<organism evidence="1 2">
    <name type="scientific">Rhodococcus pyridinivorans AK37</name>
    <dbReference type="NCBI Taxonomy" id="1114960"/>
    <lineage>
        <taxon>Bacteria</taxon>
        <taxon>Bacillati</taxon>
        <taxon>Actinomycetota</taxon>
        <taxon>Actinomycetes</taxon>
        <taxon>Mycobacteriales</taxon>
        <taxon>Nocardiaceae</taxon>
        <taxon>Rhodococcus</taxon>
    </lineage>
</organism>
<proteinExistence type="predicted"/>
<dbReference type="GO" id="GO:0003677">
    <property type="term" value="F:DNA binding"/>
    <property type="evidence" value="ECO:0007669"/>
    <property type="project" value="InterPro"/>
</dbReference>
<dbReference type="SUPFAM" id="SSF47413">
    <property type="entry name" value="lambda repressor-like DNA-binding domains"/>
    <property type="match status" value="1"/>
</dbReference>
<evidence type="ECO:0000313" key="1">
    <source>
        <dbReference type="EMBL" id="EHK86416.1"/>
    </source>
</evidence>
<dbReference type="RefSeq" id="WP_006550336.1">
    <property type="nucleotide sequence ID" value="NZ_AHBW01000026.1"/>
</dbReference>
<accession>H0JL81</accession>
<dbReference type="EMBL" id="AHBW01000026">
    <property type="protein sequence ID" value="EHK86416.1"/>
    <property type="molecule type" value="Genomic_DNA"/>
</dbReference>
<dbReference type="Proteomes" id="UP000005064">
    <property type="component" value="Unassembled WGS sequence"/>
</dbReference>
<evidence type="ECO:0008006" key="3">
    <source>
        <dbReference type="Google" id="ProtNLM"/>
    </source>
</evidence>
<protein>
    <recommendedName>
        <fullName evidence="3">HTH cro/C1-type domain-containing protein</fullName>
    </recommendedName>
</protein>
<reference evidence="1 2" key="1">
    <citation type="submission" date="2011-12" db="EMBL/GenBank/DDBJ databases">
        <authorList>
            <person name="Kriszt B."/>
            <person name="Tancsics A."/>
            <person name="Cserhati M."/>
            <person name="Toth A."/>
            <person name="Nagy I."/>
            <person name="Horvath B."/>
            <person name="Tamura T."/>
            <person name="Kukolya J."/>
            <person name="Szoboszlay S."/>
        </authorList>
    </citation>
    <scope>NUCLEOTIDE SEQUENCE [LARGE SCALE GENOMIC DNA]</scope>
    <source>
        <strain evidence="1 2">AK37</strain>
    </source>
</reference>
<evidence type="ECO:0000313" key="2">
    <source>
        <dbReference type="Proteomes" id="UP000005064"/>
    </source>
</evidence>
<dbReference type="PATRIC" id="fig|1114960.4.peg.325"/>